<reference evidence="1 2" key="1">
    <citation type="submission" date="2020-08" db="EMBL/GenBank/DDBJ databases">
        <title>Genomic Encyclopedia of Type Strains, Phase IV (KMG-IV): sequencing the most valuable type-strain genomes for metagenomic binning, comparative biology and taxonomic classification.</title>
        <authorList>
            <person name="Goeker M."/>
        </authorList>
    </citation>
    <scope>NUCLEOTIDE SEQUENCE [LARGE SCALE GENOMIC DNA]</scope>
    <source>
        <strain evidence="1 2">DSM 106739</strain>
    </source>
</reference>
<organism evidence="1 2">
    <name type="scientific">Niveibacterium umoris</name>
    <dbReference type="NCBI Taxonomy" id="1193620"/>
    <lineage>
        <taxon>Bacteria</taxon>
        <taxon>Pseudomonadati</taxon>
        <taxon>Pseudomonadota</taxon>
        <taxon>Betaproteobacteria</taxon>
        <taxon>Rhodocyclales</taxon>
        <taxon>Rhodocyclaceae</taxon>
        <taxon>Niveibacterium</taxon>
    </lineage>
</organism>
<dbReference type="AlphaFoldDB" id="A0A840BKG7"/>
<comment type="caution">
    <text evidence="1">The sequence shown here is derived from an EMBL/GenBank/DDBJ whole genome shotgun (WGS) entry which is preliminary data.</text>
</comment>
<protein>
    <recommendedName>
        <fullName evidence="3">Thioesterase</fullName>
    </recommendedName>
</protein>
<dbReference type="RefSeq" id="WP_183635683.1">
    <property type="nucleotide sequence ID" value="NZ_BAABLE010000005.1"/>
</dbReference>
<gene>
    <name evidence="1" type="ORF">GGR36_003101</name>
</gene>
<dbReference type="Proteomes" id="UP000561045">
    <property type="component" value="Unassembled WGS sequence"/>
</dbReference>
<dbReference type="EMBL" id="JACIET010000002">
    <property type="protein sequence ID" value="MBB4013755.1"/>
    <property type="molecule type" value="Genomic_DNA"/>
</dbReference>
<evidence type="ECO:0000313" key="2">
    <source>
        <dbReference type="Proteomes" id="UP000561045"/>
    </source>
</evidence>
<sequence length="113" mass="12204">MSQAFSGEAAWLLDQVESALGALRAAVAPDCLRLGDAQIQIERSLPRGGDVEHHWTISESGRAGLRVAAYLAERNDPRPAVRISLTYVISDPLSGKPSLLDAERLARLNSLRA</sequence>
<proteinExistence type="predicted"/>
<keyword evidence="2" id="KW-1185">Reference proteome</keyword>
<evidence type="ECO:0008006" key="3">
    <source>
        <dbReference type="Google" id="ProtNLM"/>
    </source>
</evidence>
<accession>A0A840BKG7</accession>
<name>A0A840BKG7_9RHOO</name>
<evidence type="ECO:0000313" key="1">
    <source>
        <dbReference type="EMBL" id="MBB4013755.1"/>
    </source>
</evidence>